<dbReference type="Pfam" id="PF00466">
    <property type="entry name" value="Ribosomal_L10"/>
    <property type="match status" value="1"/>
</dbReference>
<evidence type="ECO:0000256" key="3">
    <source>
        <dbReference type="ARBA" id="ARBA00022730"/>
    </source>
</evidence>
<dbReference type="HAMAP" id="MF_00362">
    <property type="entry name" value="Ribosomal_uL10"/>
    <property type="match status" value="1"/>
</dbReference>
<dbReference type="Proteomes" id="UP000274458">
    <property type="component" value="Chromosome"/>
</dbReference>
<keyword evidence="6 8" id="KW-0687">Ribonucleoprotein</keyword>
<evidence type="ECO:0000256" key="5">
    <source>
        <dbReference type="ARBA" id="ARBA00022980"/>
    </source>
</evidence>
<keyword evidence="10" id="KW-1185">Reference proteome</keyword>
<evidence type="ECO:0000256" key="7">
    <source>
        <dbReference type="ARBA" id="ARBA00035202"/>
    </source>
</evidence>
<dbReference type="AlphaFoldDB" id="A0A3S9J7M3"/>
<keyword evidence="4 8" id="KW-0694">RNA-binding</keyword>
<name>A0A3S9J7M3_9ENTR</name>
<dbReference type="Gene3D" id="3.30.70.1730">
    <property type="match status" value="1"/>
</dbReference>
<dbReference type="InterPro" id="IPR022973">
    <property type="entry name" value="Ribosomal_uL10_bac"/>
</dbReference>
<evidence type="ECO:0000256" key="1">
    <source>
        <dbReference type="ARBA" id="ARBA00002633"/>
    </source>
</evidence>
<dbReference type="KEGG" id="aade:C3B56_00187"/>
<evidence type="ECO:0000256" key="8">
    <source>
        <dbReference type="HAMAP-Rule" id="MF_00362"/>
    </source>
</evidence>
<sequence length="163" mass="18516">MVLNFDKKKKIVNEISKIIPKTSSIVIADISGIKVNKITELRKNCIKNKVFLKIVQNNLLKIIIKNTKYNCLINNIVGPIIIALSTEHPGTAARLLKNFSKENKNINIKAAVFEKKLLTSSDEINFLVTLPTYKESLIKLIYIIKEISLVKFIKLLNILSKKK</sequence>
<comment type="similarity">
    <text evidence="2 8">Belongs to the universal ribosomal protein uL10 family.</text>
</comment>
<evidence type="ECO:0000256" key="4">
    <source>
        <dbReference type="ARBA" id="ARBA00022884"/>
    </source>
</evidence>
<dbReference type="NCBIfam" id="NF000955">
    <property type="entry name" value="PRK00099.1-1"/>
    <property type="match status" value="1"/>
</dbReference>
<protein>
    <recommendedName>
        <fullName evidence="7 8">Large ribosomal subunit protein uL10</fullName>
    </recommendedName>
</protein>
<dbReference type="PANTHER" id="PTHR11560">
    <property type="entry name" value="39S RIBOSOMAL PROTEIN L10, MITOCHONDRIAL"/>
    <property type="match status" value="1"/>
</dbReference>
<keyword evidence="5 8" id="KW-0689">Ribosomal protein</keyword>
<comment type="function">
    <text evidence="1 8">Forms part of the ribosomal stalk, playing a central role in the interaction of the ribosome with GTP-bound translation factors.</text>
</comment>
<dbReference type="GO" id="GO:0070180">
    <property type="term" value="F:large ribosomal subunit rRNA binding"/>
    <property type="evidence" value="ECO:0007669"/>
    <property type="project" value="UniProtKB-UniRule"/>
</dbReference>
<proteinExistence type="inferred from homology"/>
<evidence type="ECO:0000256" key="6">
    <source>
        <dbReference type="ARBA" id="ARBA00023274"/>
    </source>
</evidence>
<dbReference type="InterPro" id="IPR001790">
    <property type="entry name" value="Ribosomal_uL10"/>
</dbReference>
<evidence type="ECO:0000313" key="10">
    <source>
        <dbReference type="Proteomes" id="UP000274458"/>
    </source>
</evidence>
<evidence type="ECO:0000313" key="9">
    <source>
        <dbReference type="EMBL" id="AZP36293.1"/>
    </source>
</evidence>
<dbReference type="CDD" id="cd05797">
    <property type="entry name" value="Ribosomal_L10"/>
    <property type="match status" value="1"/>
</dbReference>
<dbReference type="EMBL" id="CP026513">
    <property type="protein sequence ID" value="AZP36293.1"/>
    <property type="molecule type" value="Genomic_DNA"/>
</dbReference>
<accession>A0A3S9J7M3</accession>
<dbReference type="GO" id="GO:1990904">
    <property type="term" value="C:ribonucleoprotein complex"/>
    <property type="evidence" value="ECO:0007669"/>
    <property type="project" value="UniProtKB-KW"/>
</dbReference>
<organism evidence="9 10">
    <name type="scientific">Candidatus Annandia adelgestsuga</name>
    <dbReference type="NCBI Taxonomy" id="1302411"/>
    <lineage>
        <taxon>Bacteria</taxon>
        <taxon>Pseudomonadati</taxon>
        <taxon>Pseudomonadota</taxon>
        <taxon>Gammaproteobacteria</taxon>
        <taxon>Enterobacterales</taxon>
        <taxon>Enterobacteriaceae</taxon>
        <taxon>Candidatus Annandia</taxon>
    </lineage>
</organism>
<gene>
    <name evidence="8 9" type="primary">rplJ</name>
    <name evidence="9" type="ORF">C3B56_00187</name>
</gene>
<dbReference type="InterPro" id="IPR047865">
    <property type="entry name" value="Ribosomal_uL10_bac_type"/>
</dbReference>
<reference evidence="9 10" key="1">
    <citation type="journal article" date="2018" name="Genome Biol. Evol.">
        <title>Partnering With a Pest: Genomes of Hemlock Woolly Adelgid Symbionts Reveal Atypical Nutritional Provisioning Patterns in Dual-Obligate Bacteria.</title>
        <authorList>
            <person name="Weglarz K.M."/>
            <person name="Havill N.P."/>
            <person name="Burke G.R."/>
            <person name="von Dohlen C.D."/>
        </authorList>
    </citation>
    <scope>NUCLEOTIDE SEQUENCE [LARGE SCALE GENOMIC DNA]</scope>
    <source>
        <strain evidence="9">ENA</strain>
    </source>
</reference>
<dbReference type="GO" id="GO:0005840">
    <property type="term" value="C:ribosome"/>
    <property type="evidence" value="ECO:0007669"/>
    <property type="project" value="UniProtKB-KW"/>
</dbReference>
<dbReference type="InterPro" id="IPR043141">
    <property type="entry name" value="Ribosomal_uL10-like_sf"/>
</dbReference>
<keyword evidence="3 8" id="KW-0699">rRNA-binding</keyword>
<dbReference type="SUPFAM" id="SSF160369">
    <property type="entry name" value="Ribosomal protein L10-like"/>
    <property type="match status" value="1"/>
</dbReference>
<dbReference type="GO" id="GO:0006412">
    <property type="term" value="P:translation"/>
    <property type="evidence" value="ECO:0007669"/>
    <property type="project" value="UniProtKB-UniRule"/>
</dbReference>
<evidence type="ECO:0000256" key="2">
    <source>
        <dbReference type="ARBA" id="ARBA00008889"/>
    </source>
</evidence>
<comment type="subunit">
    <text evidence="8">Part of the ribosomal stalk of the 50S ribosomal subunit. The N-terminus interacts with L11 and the large rRNA to form the base of the stalk. The C-terminus forms an elongated spine to which L12 dimers bind in a sequential fashion forming a multimeric L10(L12)X complex.</text>
</comment>